<sequence>MKNFSYALIALMCFNLSHAQSDISSTSNHFVNTQWINMSMGAEAIGTGALSANPDLMNAIKQSQLFDLNWGKATMKLNDNFEIVEARYNPFNDAIEIKQNDKIVELPKSNNREIKFIDRRITYQAKSYYGSDGKIYTSYFIVNNMADDVTVLKKEWIEENPNYGKRLNAYMNVVVVTEQFKRKDYYYFIDENNMLFLLTTDRNLINNMYPNHAKSIIKYIRTNKLRSDDENDLITLAKYIKTLQDENSGM</sequence>
<evidence type="ECO:0000313" key="2">
    <source>
        <dbReference type="EMBL" id="TPV32843.1"/>
    </source>
</evidence>
<evidence type="ECO:0000313" key="3">
    <source>
        <dbReference type="Proteomes" id="UP000317332"/>
    </source>
</evidence>
<feature type="signal peptide" evidence="1">
    <location>
        <begin position="1"/>
        <end position="19"/>
    </location>
</feature>
<protein>
    <submittedName>
        <fullName evidence="2">Uncharacterized protein</fullName>
    </submittedName>
</protein>
<gene>
    <name evidence="2" type="ORF">FJ651_11075</name>
</gene>
<evidence type="ECO:0000256" key="1">
    <source>
        <dbReference type="SAM" id="SignalP"/>
    </source>
</evidence>
<comment type="caution">
    <text evidence="2">The sequence shown here is derived from an EMBL/GenBank/DDBJ whole genome shotgun (WGS) entry which is preliminary data.</text>
</comment>
<organism evidence="2 3">
    <name type="scientific">Paucihalobacter ruber</name>
    <dbReference type="NCBI Taxonomy" id="2567861"/>
    <lineage>
        <taxon>Bacteria</taxon>
        <taxon>Pseudomonadati</taxon>
        <taxon>Bacteroidota</taxon>
        <taxon>Flavobacteriia</taxon>
        <taxon>Flavobacteriales</taxon>
        <taxon>Flavobacteriaceae</taxon>
        <taxon>Paucihalobacter</taxon>
    </lineage>
</organism>
<proteinExistence type="predicted"/>
<feature type="chain" id="PRO_5021355730" evidence="1">
    <location>
        <begin position="20"/>
        <end position="250"/>
    </location>
</feature>
<name>A0A506PG60_9FLAO</name>
<dbReference type="Proteomes" id="UP000317332">
    <property type="component" value="Unassembled WGS sequence"/>
</dbReference>
<accession>A0A506PG60</accession>
<dbReference type="RefSeq" id="WP_140990590.1">
    <property type="nucleotide sequence ID" value="NZ_VHIQ01000005.1"/>
</dbReference>
<dbReference type="OrthoDB" id="978006at2"/>
<dbReference type="EMBL" id="VHIQ01000005">
    <property type="protein sequence ID" value="TPV32843.1"/>
    <property type="molecule type" value="Genomic_DNA"/>
</dbReference>
<keyword evidence="3" id="KW-1185">Reference proteome</keyword>
<keyword evidence="1" id="KW-0732">Signal</keyword>
<dbReference type="AlphaFoldDB" id="A0A506PG60"/>
<reference evidence="2 3" key="1">
    <citation type="submission" date="2019-06" db="EMBL/GenBank/DDBJ databases">
        <title>Flavobacteriaceae Paucihalobacterium erythroidium CWB-1, complete genome.</title>
        <authorList>
            <person name="Wu S."/>
        </authorList>
    </citation>
    <scope>NUCLEOTIDE SEQUENCE [LARGE SCALE GENOMIC DNA]</scope>
    <source>
        <strain evidence="2 3">CWB-1</strain>
    </source>
</reference>